<name>A0A4Z2FKY4_9TELE</name>
<gene>
    <name evidence="2" type="ORF">EYF80_047997</name>
</gene>
<evidence type="ECO:0000313" key="3">
    <source>
        <dbReference type="Proteomes" id="UP000314294"/>
    </source>
</evidence>
<protein>
    <submittedName>
        <fullName evidence="2">Uncharacterized protein</fullName>
    </submittedName>
</protein>
<evidence type="ECO:0000256" key="1">
    <source>
        <dbReference type="SAM" id="MobiDB-lite"/>
    </source>
</evidence>
<accession>A0A4Z2FKY4</accession>
<proteinExistence type="predicted"/>
<keyword evidence="3" id="KW-1185">Reference proteome</keyword>
<dbReference type="AlphaFoldDB" id="A0A4Z2FKY4"/>
<sequence length="79" mass="8825">MSSQKQDEPSRYDEKLLIRQPTSLVHGGRQQQVAEVRHGAPPHRVDRTPVAPEAHQKPPRDPRGAGLVGEIRLDPGRHV</sequence>
<feature type="compositionally biased region" description="Basic and acidic residues" evidence="1">
    <location>
        <begin position="54"/>
        <end position="63"/>
    </location>
</feature>
<feature type="compositionally biased region" description="Basic and acidic residues" evidence="1">
    <location>
        <begin position="1"/>
        <end position="17"/>
    </location>
</feature>
<feature type="region of interest" description="Disordered" evidence="1">
    <location>
        <begin position="1"/>
        <end position="79"/>
    </location>
</feature>
<feature type="compositionally biased region" description="Basic and acidic residues" evidence="1">
    <location>
        <begin position="35"/>
        <end position="47"/>
    </location>
</feature>
<comment type="caution">
    <text evidence="2">The sequence shown here is derived from an EMBL/GenBank/DDBJ whole genome shotgun (WGS) entry which is preliminary data.</text>
</comment>
<dbReference type="EMBL" id="SRLO01001078">
    <property type="protein sequence ID" value="TNN41819.1"/>
    <property type="molecule type" value="Genomic_DNA"/>
</dbReference>
<reference evidence="2 3" key="1">
    <citation type="submission" date="2019-03" db="EMBL/GenBank/DDBJ databases">
        <title>First draft genome of Liparis tanakae, snailfish: a comprehensive survey of snailfish specific genes.</title>
        <authorList>
            <person name="Kim W."/>
            <person name="Song I."/>
            <person name="Jeong J.-H."/>
            <person name="Kim D."/>
            <person name="Kim S."/>
            <person name="Ryu S."/>
            <person name="Song J.Y."/>
            <person name="Lee S.K."/>
        </authorList>
    </citation>
    <scope>NUCLEOTIDE SEQUENCE [LARGE SCALE GENOMIC DNA]</scope>
    <source>
        <tissue evidence="2">Muscle</tissue>
    </source>
</reference>
<evidence type="ECO:0000313" key="2">
    <source>
        <dbReference type="EMBL" id="TNN41819.1"/>
    </source>
</evidence>
<organism evidence="2 3">
    <name type="scientific">Liparis tanakae</name>
    <name type="common">Tanaka's snailfish</name>
    <dbReference type="NCBI Taxonomy" id="230148"/>
    <lineage>
        <taxon>Eukaryota</taxon>
        <taxon>Metazoa</taxon>
        <taxon>Chordata</taxon>
        <taxon>Craniata</taxon>
        <taxon>Vertebrata</taxon>
        <taxon>Euteleostomi</taxon>
        <taxon>Actinopterygii</taxon>
        <taxon>Neopterygii</taxon>
        <taxon>Teleostei</taxon>
        <taxon>Neoteleostei</taxon>
        <taxon>Acanthomorphata</taxon>
        <taxon>Eupercaria</taxon>
        <taxon>Perciformes</taxon>
        <taxon>Cottioidei</taxon>
        <taxon>Cottales</taxon>
        <taxon>Liparidae</taxon>
        <taxon>Liparis</taxon>
    </lineage>
</organism>
<dbReference type="Proteomes" id="UP000314294">
    <property type="component" value="Unassembled WGS sequence"/>
</dbReference>